<dbReference type="OrthoDB" id="5219809at2759"/>
<dbReference type="InterPro" id="IPR057203">
    <property type="entry name" value="DUF7881"/>
</dbReference>
<name>A0A2S4KM38_9HYPO</name>
<dbReference type="Proteomes" id="UP000237481">
    <property type="component" value="Unassembled WGS sequence"/>
</dbReference>
<feature type="domain" description="HNH nuclease" evidence="1">
    <location>
        <begin position="143"/>
        <end position="219"/>
    </location>
</feature>
<evidence type="ECO:0000259" key="2">
    <source>
        <dbReference type="Pfam" id="PF25324"/>
    </source>
</evidence>
<comment type="caution">
    <text evidence="3">The sequence shown here is derived from an EMBL/GenBank/DDBJ whole genome shotgun (WGS) entry which is preliminary data.</text>
</comment>
<dbReference type="InterPro" id="IPR003615">
    <property type="entry name" value="HNH_nuc"/>
</dbReference>
<dbReference type="AlphaFoldDB" id="A0A2S4KM38"/>
<keyword evidence="4" id="KW-1185">Reference proteome</keyword>
<feature type="domain" description="DUF7881" evidence="2">
    <location>
        <begin position="39"/>
        <end position="108"/>
    </location>
</feature>
<accession>A0A2S4KM38</accession>
<dbReference type="Pfam" id="PF13391">
    <property type="entry name" value="HNH_2"/>
    <property type="match status" value="1"/>
</dbReference>
<evidence type="ECO:0000313" key="3">
    <source>
        <dbReference type="EMBL" id="POR31258.1"/>
    </source>
</evidence>
<organism evidence="3 4">
    <name type="scientific">Tolypocladium paradoxum</name>
    <dbReference type="NCBI Taxonomy" id="94208"/>
    <lineage>
        <taxon>Eukaryota</taxon>
        <taxon>Fungi</taxon>
        <taxon>Dikarya</taxon>
        <taxon>Ascomycota</taxon>
        <taxon>Pezizomycotina</taxon>
        <taxon>Sordariomycetes</taxon>
        <taxon>Hypocreomycetidae</taxon>
        <taxon>Hypocreales</taxon>
        <taxon>Ophiocordycipitaceae</taxon>
        <taxon>Tolypocladium</taxon>
    </lineage>
</organism>
<dbReference type="Pfam" id="PF25324">
    <property type="entry name" value="DUF7881"/>
    <property type="match status" value="1"/>
</dbReference>
<reference evidence="3 4" key="1">
    <citation type="submission" date="2018-01" db="EMBL/GenBank/DDBJ databases">
        <title>Harnessing the power of phylogenomics to disentangle the directionality and signatures of interkingdom host jumping in the parasitic fungal genus Tolypocladium.</title>
        <authorList>
            <person name="Quandt C.A."/>
            <person name="Patterson W."/>
            <person name="Spatafora J.W."/>
        </authorList>
    </citation>
    <scope>NUCLEOTIDE SEQUENCE [LARGE SCALE GENOMIC DNA]</scope>
    <source>
        <strain evidence="3 4">NRBC 100945</strain>
    </source>
</reference>
<evidence type="ECO:0000313" key="4">
    <source>
        <dbReference type="Proteomes" id="UP000237481"/>
    </source>
</evidence>
<dbReference type="EMBL" id="PKSG01001062">
    <property type="protein sequence ID" value="POR31258.1"/>
    <property type="molecule type" value="Genomic_DNA"/>
</dbReference>
<proteinExistence type="predicted"/>
<dbReference type="STRING" id="94208.A0A2S4KM38"/>
<feature type="non-terminal residue" evidence="3">
    <location>
        <position position="1"/>
    </location>
</feature>
<gene>
    <name evidence="3" type="ORF">TPAR_08530</name>
</gene>
<sequence length="291" mass="33020">GSFTFPCHLAVATNWALAPVSPPTHSTSPRCQALGYEPCFHDHRDQSTVLGGLVLTRGITNSNFYFMLDILLVIERNFSLRDDHGGTVPRDSQPLHPGNYAIVTDGTLALIDEAPLLRTTTSRTPGTRTKVFTEQVRQRDQRCVITKTENPDARFGIWTSFEAAHIFPLAFEGYWIAQNFARWITLPPTRGGTINSVQNGLLLRSDMHQRFNTYSISINPNDNYKVVCFQSDIVGVAGTFLDRRLLDDERRPVDELLRWHFRQAILTNMRGAGEPIFEHDFPPRLRRYGGY</sequence>
<evidence type="ECO:0000259" key="1">
    <source>
        <dbReference type="Pfam" id="PF13391"/>
    </source>
</evidence>
<protein>
    <submittedName>
        <fullName evidence="3">Uncharacterized protein</fullName>
    </submittedName>
</protein>